<accession>A0A804KKS1</accession>
<proteinExistence type="predicted"/>
<evidence type="ECO:0000313" key="3">
    <source>
        <dbReference type="Proteomes" id="UP000012960"/>
    </source>
</evidence>
<dbReference type="AlphaFoldDB" id="A0A804KKS1"/>
<dbReference type="EnsemblPlants" id="Ma09_t17690.1">
    <property type="protein sequence ID" value="Ma09_p17690.1"/>
    <property type="gene ID" value="Ma09_g17690"/>
</dbReference>
<protein>
    <submittedName>
        <fullName evidence="2">Uncharacterized protein</fullName>
    </submittedName>
</protein>
<organism evidence="2 3">
    <name type="scientific">Musa acuminata subsp. malaccensis</name>
    <name type="common">Wild banana</name>
    <name type="synonym">Musa malaccensis</name>
    <dbReference type="NCBI Taxonomy" id="214687"/>
    <lineage>
        <taxon>Eukaryota</taxon>
        <taxon>Viridiplantae</taxon>
        <taxon>Streptophyta</taxon>
        <taxon>Embryophyta</taxon>
        <taxon>Tracheophyta</taxon>
        <taxon>Spermatophyta</taxon>
        <taxon>Magnoliopsida</taxon>
        <taxon>Liliopsida</taxon>
        <taxon>Zingiberales</taxon>
        <taxon>Musaceae</taxon>
        <taxon>Musa</taxon>
    </lineage>
</organism>
<keyword evidence="1" id="KW-0812">Transmembrane</keyword>
<keyword evidence="1" id="KW-0472">Membrane</keyword>
<dbReference type="InParanoid" id="A0A804KKS1"/>
<keyword evidence="1" id="KW-1133">Transmembrane helix</keyword>
<keyword evidence="3" id="KW-1185">Reference proteome</keyword>
<feature type="transmembrane region" description="Helical" evidence="1">
    <location>
        <begin position="15"/>
        <end position="31"/>
    </location>
</feature>
<sequence>MYLGKNWILAEKKRFVLGLLNATGCFVWNLYKKYSFCSRYFFSSECVATERRLKLGWSALVLEFNSFEREAKEADYQTHLDFSFVALSVASPEMVLCEQRRQLSSRSFKTSILSSISR</sequence>
<dbReference type="Gramene" id="Ma09_t17690.1">
    <property type="protein sequence ID" value="Ma09_p17690.1"/>
    <property type="gene ID" value="Ma09_g17690"/>
</dbReference>
<dbReference type="Proteomes" id="UP000012960">
    <property type="component" value="Unplaced"/>
</dbReference>
<reference evidence="2" key="1">
    <citation type="submission" date="2021-05" db="UniProtKB">
        <authorList>
            <consortium name="EnsemblPlants"/>
        </authorList>
    </citation>
    <scope>IDENTIFICATION</scope>
    <source>
        <strain evidence="2">subsp. malaccensis</strain>
    </source>
</reference>
<evidence type="ECO:0000256" key="1">
    <source>
        <dbReference type="SAM" id="Phobius"/>
    </source>
</evidence>
<name>A0A804KKS1_MUSAM</name>
<evidence type="ECO:0000313" key="2">
    <source>
        <dbReference type="EnsemblPlants" id="Ma09_p17690.1"/>
    </source>
</evidence>